<gene>
    <name evidence="1" type="ORF">S01H1_35434</name>
</gene>
<sequence>MSTSKRLTEVFEMAEEVPFDDSSKIVLFSDCHRGDKGWADDFAHNQSLFFFALEHYYAQGFTYIELGDGDELFENRRFEEIRQAHSHIFWLMRRFYIEGRLYLIYGNHDIERKDPKVVERTLYRYFDE</sequence>
<reference evidence="1" key="1">
    <citation type="journal article" date="2014" name="Front. Microbiol.">
        <title>High frequency of phylogenetically diverse reductive dehalogenase-homologous genes in deep subseafloor sedimentary metagenomes.</title>
        <authorList>
            <person name="Kawai M."/>
            <person name="Futagami T."/>
            <person name="Toyoda A."/>
            <person name="Takaki Y."/>
            <person name="Nishi S."/>
            <person name="Hori S."/>
            <person name="Arai W."/>
            <person name="Tsubouchi T."/>
            <person name="Morono Y."/>
            <person name="Uchiyama I."/>
            <person name="Ito T."/>
            <person name="Fujiyama A."/>
            <person name="Inagaki F."/>
            <person name="Takami H."/>
        </authorList>
    </citation>
    <scope>NUCLEOTIDE SEQUENCE</scope>
    <source>
        <strain evidence="1">Expedition CK06-06</strain>
    </source>
</reference>
<evidence type="ECO:0008006" key="2">
    <source>
        <dbReference type="Google" id="ProtNLM"/>
    </source>
</evidence>
<feature type="non-terminal residue" evidence="1">
    <location>
        <position position="128"/>
    </location>
</feature>
<dbReference type="AlphaFoldDB" id="X0V0M4"/>
<protein>
    <recommendedName>
        <fullName evidence="2">Calcineurin-like phosphoesterase domain-containing protein</fullName>
    </recommendedName>
</protein>
<proteinExistence type="predicted"/>
<dbReference type="SUPFAM" id="SSF56300">
    <property type="entry name" value="Metallo-dependent phosphatases"/>
    <property type="match status" value="1"/>
</dbReference>
<accession>X0V0M4</accession>
<evidence type="ECO:0000313" key="1">
    <source>
        <dbReference type="EMBL" id="GAG11640.1"/>
    </source>
</evidence>
<dbReference type="EMBL" id="BARS01022144">
    <property type="protein sequence ID" value="GAG11640.1"/>
    <property type="molecule type" value="Genomic_DNA"/>
</dbReference>
<name>X0V0M4_9ZZZZ</name>
<comment type="caution">
    <text evidence="1">The sequence shown here is derived from an EMBL/GenBank/DDBJ whole genome shotgun (WGS) entry which is preliminary data.</text>
</comment>
<organism evidence="1">
    <name type="scientific">marine sediment metagenome</name>
    <dbReference type="NCBI Taxonomy" id="412755"/>
    <lineage>
        <taxon>unclassified sequences</taxon>
        <taxon>metagenomes</taxon>
        <taxon>ecological metagenomes</taxon>
    </lineage>
</organism>
<dbReference type="InterPro" id="IPR029052">
    <property type="entry name" value="Metallo-depent_PP-like"/>
</dbReference>